<comment type="cofactor">
    <cofactor evidence="1">
        <name>Zn(2+)</name>
        <dbReference type="ChEBI" id="CHEBI:29105"/>
    </cofactor>
</comment>
<comment type="pathway">
    <text evidence="2">Cofactor biosynthesis; tetrahydrobiopterin biosynthesis; tetrahydrobiopterin from 7,8-dihydroneopterin triphosphate: step 1/3.</text>
</comment>
<keyword evidence="13" id="KW-1185">Reference proteome</keyword>
<dbReference type="GO" id="GO:0006729">
    <property type="term" value="P:tetrahydrobiopterin biosynthetic process"/>
    <property type="evidence" value="ECO:0007669"/>
    <property type="project" value="UniProtKB-UniPathway"/>
</dbReference>
<dbReference type="PANTHER" id="PTHR47966:SF8">
    <property type="entry name" value="ASPARTIC PROTEASE 1-RELATED"/>
    <property type="match status" value="1"/>
</dbReference>
<keyword evidence="8" id="KW-0862">Zinc</keyword>
<dbReference type="PROSITE" id="PS00987">
    <property type="entry name" value="PTPS_1"/>
    <property type="match status" value="1"/>
</dbReference>
<dbReference type="InterPro" id="IPR034164">
    <property type="entry name" value="Pepsin-like_dom"/>
</dbReference>
<dbReference type="InterPro" id="IPR007115">
    <property type="entry name" value="6-PTP_synth/QueD"/>
</dbReference>
<dbReference type="Pfam" id="PF01242">
    <property type="entry name" value="PTPS"/>
    <property type="match status" value="1"/>
</dbReference>
<evidence type="ECO:0000256" key="8">
    <source>
        <dbReference type="ARBA" id="ARBA00022833"/>
    </source>
</evidence>
<dbReference type="GO" id="GO:0004190">
    <property type="term" value="F:aspartic-type endopeptidase activity"/>
    <property type="evidence" value="ECO:0007669"/>
    <property type="project" value="InterPro"/>
</dbReference>
<dbReference type="STRING" id="42156.A0A3P6TNR4"/>
<dbReference type="InterPro" id="IPR033121">
    <property type="entry name" value="PEPTIDASE_A1"/>
</dbReference>
<dbReference type="SUPFAM" id="SSF55620">
    <property type="entry name" value="Tetrahydrobiopterin biosynthesis enzymes-like"/>
    <property type="match status" value="1"/>
</dbReference>
<dbReference type="GO" id="GO:0003874">
    <property type="term" value="F:6-pyruvoyltetrahydropterin synthase activity"/>
    <property type="evidence" value="ECO:0007669"/>
    <property type="project" value="UniProtKB-EC"/>
</dbReference>
<dbReference type="Gene3D" id="2.40.70.10">
    <property type="entry name" value="Acid Proteases"/>
    <property type="match status" value="3"/>
</dbReference>
<dbReference type="GO" id="GO:0046872">
    <property type="term" value="F:metal ion binding"/>
    <property type="evidence" value="ECO:0007669"/>
    <property type="project" value="UniProtKB-KW"/>
</dbReference>
<name>A0A3P6TNR4_LITSI</name>
<protein>
    <recommendedName>
        <fullName evidence="6">6-pyruvoyl tetrahydrobiopterin synthase</fullName>
        <ecNumber evidence="5">4.2.3.12</ecNumber>
    </recommendedName>
</protein>
<dbReference type="EMBL" id="UYRX01000355">
    <property type="protein sequence ID" value="VDK80780.1"/>
    <property type="molecule type" value="Genomic_DNA"/>
</dbReference>
<evidence type="ECO:0000256" key="4">
    <source>
        <dbReference type="ARBA" id="ARBA00009164"/>
    </source>
</evidence>
<accession>A0A3P6TNR4</accession>
<dbReference type="GO" id="GO:0006508">
    <property type="term" value="P:proteolysis"/>
    <property type="evidence" value="ECO:0007669"/>
    <property type="project" value="InterPro"/>
</dbReference>
<comment type="similarity">
    <text evidence="3">Belongs to the peptidase A1 family.</text>
</comment>
<dbReference type="PRINTS" id="PR00792">
    <property type="entry name" value="PEPSIN"/>
</dbReference>
<evidence type="ECO:0000256" key="7">
    <source>
        <dbReference type="ARBA" id="ARBA00022723"/>
    </source>
</evidence>
<dbReference type="Proteomes" id="UP000277928">
    <property type="component" value="Unassembled WGS sequence"/>
</dbReference>
<dbReference type="InterPro" id="IPR021109">
    <property type="entry name" value="Peptidase_aspartic_dom_sf"/>
</dbReference>
<dbReference type="PROSITE" id="PS51767">
    <property type="entry name" value="PEPTIDASE_A1"/>
    <property type="match status" value="1"/>
</dbReference>
<dbReference type="FunFam" id="3.30.479.10:FF:000003">
    <property type="entry name" value="6-pyruvoyl tetrahydrobiopterin synthase"/>
    <property type="match status" value="1"/>
</dbReference>
<evidence type="ECO:0000256" key="1">
    <source>
        <dbReference type="ARBA" id="ARBA00001947"/>
    </source>
</evidence>
<dbReference type="CDD" id="cd05471">
    <property type="entry name" value="pepsin_like"/>
    <property type="match status" value="1"/>
</dbReference>
<dbReference type="GO" id="GO:0005764">
    <property type="term" value="C:lysosome"/>
    <property type="evidence" value="ECO:0007669"/>
    <property type="project" value="TreeGrafter"/>
</dbReference>
<dbReference type="SUPFAM" id="SSF50630">
    <property type="entry name" value="Acid proteases"/>
    <property type="match status" value="1"/>
</dbReference>
<evidence type="ECO:0000256" key="6">
    <source>
        <dbReference type="ARBA" id="ARBA00015587"/>
    </source>
</evidence>
<dbReference type="PROSITE" id="PS00988">
    <property type="entry name" value="PTPS_2"/>
    <property type="match status" value="1"/>
</dbReference>
<organism evidence="12 13">
    <name type="scientific">Litomosoides sigmodontis</name>
    <name type="common">Filarial nematode worm</name>
    <dbReference type="NCBI Taxonomy" id="42156"/>
    <lineage>
        <taxon>Eukaryota</taxon>
        <taxon>Metazoa</taxon>
        <taxon>Ecdysozoa</taxon>
        <taxon>Nematoda</taxon>
        <taxon>Chromadorea</taxon>
        <taxon>Rhabditida</taxon>
        <taxon>Spirurina</taxon>
        <taxon>Spiruromorpha</taxon>
        <taxon>Filarioidea</taxon>
        <taxon>Onchocercidae</taxon>
        <taxon>Litomosoides</taxon>
    </lineage>
</organism>
<evidence type="ECO:0000256" key="2">
    <source>
        <dbReference type="ARBA" id="ARBA00005126"/>
    </source>
</evidence>
<evidence type="ECO:0000256" key="9">
    <source>
        <dbReference type="ARBA" id="ARBA00023007"/>
    </source>
</evidence>
<dbReference type="Pfam" id="PF00026">
    <property type="entry name" value="Asp"/>
    <property type="match status" value="2"/>
</dbReference>
<proteinExistence type="inferred from homology"/>
<dbReference type="EC" id="4.2.3.12" evidence="5"/>
<comment type="similarity">
    <text evidence="4">Belongs to the PTPS family.</text>
</comment>
<evidence type="ECO:0000256" key="3">
    <source>
        <dbReference type="ARBA" id="ARBA00007447"/>
    </source>
</evidence>
<evidence type="ECO:0000259" key="11">
    <source>
        <dbReference type="PROSITE" id="PS51767"/>
    </source>
</evidence>
<dbReference type="InterPro" id="IPR022469">
    <property type="entry name" value="PTPS_His_AS"/>
</dbReference>
<evidence type="ECO:0000256" key="5">
    <source>
        <dbReference type="ARBA" id="ARBA00013100"/>
    </source>
</evidence>
<keyword evidence="7" id="KW-0479">Metal-binding</keyword>
<dbReference type="FunFam" id="2.40.70.10:FF:000008">
    <property type="entry name" value="Cathepsin D"/>
    <property type="match status" value="1"/>
</dbReference>
<dbReference type="AlphaFoldDB" id="A0A3P6TNR4"/>
<gene>
    <name evidence="12" type="ORF">NLS_LOCUS5046</name>
</gene>
<keyword evidence="9" id="KW-0783">Tetrahydrobiopterin biosynthesis</keyword>
<dbReference type="InterPro" id="IPR001461">
    <property type="entry name" value="Aspartic_peptidase_A1"/>
</dbReference>
<dbReference type="UniPathway" id="UPA00849">
    <property type="reaction ID" value="UER00819"/>
</dbReference>
<dbReference type="InterPro" id="IPR022470">
    <property type="entry name" value="PTPS_Cys_AS"/>
</dbReference>
<feature type="domain" description="Peptidase A1" evidence="11">
    <location>
        <begin position="165"/>
        <end position="413"/>
    </location>
</feature>
<evidence type="ECO:0000313" key="13">
    <source>
        <dbReference type="Proteomes" id="UP000277928"/>
    </source>
</evidence>
<dbReference type="InterPro" id="IPR038418">
    <property type="entry name" value="6-PTP_synth/QueD_sf"/>
</dbReference>
<evidence type="ECO:0000256" key="10">
    <source>
        <dbReference type="ARBA" id="ARBA00023239"/>
    </source>
</evidence>
<evidence type="ECO:0000313" key="12">
    <source>
        <dbReference type="EMBL" id="VDK80780.1"/>
    </source>
</evidence>
<sequence length="413" mass="46484">MGLVELTRRETFSASHRLQNGTLSDTENELLYGKCNNLNGHGHNYIWEVTLRGSIDPKSGMVYNLADLKNEMKTVLDEVDHKNLDKDIVYFKNNTMKVTIVSIVFCHVLFTAHAAPHRVTLMKTGSVRQHLLWTGKVEGYNRMTQQPLLRQIGRAEFFEYMDMIYAINITIGSPPQHFKVVPDTGSSDLWVVSTDCNSNSCIGYGSIYMKNRFDPSVSSTYSPYDQNFSINYELGYVMGALGTDQLSFADFTIKKQMFGLANRIAPTFGNLPIDGAMGLAWPALSSFHGNTSMQNIISKLDFPIITIYMSRHSEATVEEVDGGAITFGGFDLKCCKEEVNWVEVTSRTFWQFTIQGLLQYTDTLKHPICIFAAVENFGVGFSTLWTLGDVFIRSYCNIYDFGKNRIGFAEALS</sequence>
<dbReference type="Gene3D" id="3.30.479.10">
    <property type="entry name" value="6-pyruvoyl tetrahydropterin synthase/QueD"/>
    <property type="match status" value="1"/>
</dbReference>
<keyword evidence="10" id="KW-0456">Lyase</keyword>
<dbReference type="PANTHER" id="PTHR47966">
    <property type="entry name" value="BETA-SITE APP-CLEAVING ENZYME, ISOFORM A-RELATED"/>
    <property type="match status" value="1"/>
</dbReference>
<dbReference type="OMA" id="THATWDE"/>
<reference evidence="12 13" key="1">
    <citation type="submission" date="2018-08" db="EMBL/GenBank/DDBJ databases">
        <authorList>
            <person name="Laetsch R D."/>
            <person name="Stevens L."/>
            <person name="Kumar S."/>
            <person name="Blaxter L. M."/>
        </authorList>
    </citation>
    <scope>NUCLEOTIDE SEQUENCE [LARGE SCALE GENOMIC DNA]</scope>
</reference>
<dbReference type="OrthoDB" id="14045at2759"/>